<evidence type="ECO:0000256" key="1">
    <source>
        <dbReference type="SAM" id="MobiDB-lite"/>
    </source>
</evidence>
<sequence>MTYNINFDGLVKNNIKINSNRSSIHPKRRLYASYSQNPHAPPQPSVVVPGAPGSPGAAAPVRIGPLVPVAVVVRPSTPIARHVVPPHGAVADVPSAAELPPRALGLHHHLLVEVEGVRHQIAVALGLRHRLGEIAGVCGGGHGGQRHQEDGQRKSGSHRRLDGKKPLNGKKNPLFDCFGFCINPSSIEHISTGRRNLYNVVAASRQGQRCRLSLSRTSSDELGKDMFYDFHE</sequence>
<dbReference type="AlphaFoldDB" id="A0A5A7QDJ5"/>
<gene>
    <name evidence="2" type="ORF">STAS_19914</name>
</gene>
<evidence type="ECO:0000313" key="3">
    <source>
        <dbReference type="Proteomes" id="UP000325081"/>
    </source>
</evidence>
<organism evidence="2 3">
    <name type="scientific">Striga asiatica</name>
    <name type="common">Asiatic witchweed</name>
    <name type="synonym">Buchnera asiatica</name>
    <dbReference type="NCBI Taxonomy" id="4170"/>
    <lineage>
        <taxon>Eukaryota</taxon>
        <taxon>Viridiplantae</taxon>
        <taxon>Streptophyta</taxon>
        <taxon>Embryophyta</taxon>
        <taxon>Tracheophyta</taxon>
        <taxon>Spermatophyta</taxon>
        <taxon>Magnoliopsida</taxon>
        <taxon>eudicotyledons</taxon>
        <taxon>Gunneridae</taxon>
        <taxon>Pentapetalae</taxon>
        <taxon>asterids</taxon>
        <taxon>lamiids</taxon>
        <taxon>Lamiales</taxon>
        <taxon>Orobanchaceae</taxon>
        <taxon>Buchnereae</taxon>
        <taxon>Striga</taxon>
    </lineage>
</organism>
<comment type="caution">
    <text evidence="2">The sequence shown here is derived from an EMBL/GenBank/DDBJ whole genome shotgun (WGS) entry which is preliminary data.</text>
</comment>
<proteinExistence type="predicted"/>
<reference evidence="3" key="1">
    <citation type="journal article" date="2019" name="Curr. Biol.">
        <title>Genome Sequence of Striga asiatica Provides Insight into the Evolution of Plant Parasitism.</title>
        <authorList>
            <person name="Yoshida S."/>
            <person name="Kim S."/>
            <person name="Wafula E.K."/>
            <person name="Tanskanen J."/>
            <person name="Kim Y.M."/>
            <person name="Honaas L."/>
            <person name="Yang Z."/>
            <person name="Spallek T."/>
            <person name="Conn C.E."/>
            <person name="Ichihashi Y."/>
            <person name="Cheong K."/>
            <person name="Cui S."/>
            <person name="Der J.P."/>
            <person name="Gundlach H."/>
            <person name="Jiao Y."/>
            <person name="Hori C."/>
            <person name="Ishida J.K."/>
            <person name="Kasahara H."/>
            <person name="Kiba T."/>
            <person name="Kim M.S."/>
            <person name="Koo N."/>
            <person name="Laohavisit A."/>
            <person name="Lee Y.H."/>
            <person name="Lumba S."/>
            <person name="McCourt P."/>
            <person name="Mortimer J.C."/>
            <person name="Mutuku J.M."/>
            <person name="Nomura T."/>
            <person name="Sasaki-Sekimoto Y."/>
            <person name="Seto Y."/>
            <person name="Wang Y."/>
            <person name="Wakatake T."/>
            <person name="Sakakibara H."/>
            <person name="Demura T."/>
            <person name="Yamaguchi S."/>
            <person name="Yoneyama K."/>
            <person name="Manabe R.I."/>
            <person name="Nelson D.C."/>
            <person name="Schulman A.H."/>
            <person name="Timko M.P."/>
            <person name="dePamphilis C.W."/>
            <person name="Choi D."/>
            <person name="Shirasu K."/>
        </authorList>
    </citation>
    <scope>NUCLEOTIDE SEQUENCE [LARGE SCALE GENOMIC DNA]</scope>
    <source>
        <strain evidence="3">cv. UVA1</strain>
    </source>
</reference>
<name>A0A5A7QDJ5_STRAF</name>
<dbReference type="EMBL" id="BKCP01006515">
    <property type="protein sequence ID" value="GER43078.1"/>
    <property type="molecule type" value="Genomic_DNA"/>
</dbReference>
<dbReference type="GO" id="GO:0003743">
    <property type="term" value="F:translation initiation factor activity"/>
    <property type="evidence" value="ECO:0007669"/>
    <property type="project" value="UniProtKB-KW"/>
</dbReference>
<evidence type="ECO:0000313" key="2">
    <source>
        <dbReference type="EMBL" id="GER43078.1"/>
    </source>
</evidence>
<feature type="region of interest" description="Disordered" evidence="1">
    <location>
        <begin position="138"/>
        <end position="167"/>
    </location>
</feature>
<keyword evidence="2" id="KW-0396">Initiation factor</keyword>
<keyword evidence="2" id="KW-0648">Protein biosynthesis</keyword>
<dbReference type="Proteomes" id="UP000325081">
    <property type="component" value="Unassembled WGS sequence"/>
</dbReference>
<feature type="compositionally biased region" description="Basic and acidic residues" evidence="1">
    <location>
        <begin position="146"/>
        <end position="165"/>
    </location>
</feature>
<accession>A0A5A7QDJ5</accession>
<keyword evidence="3" id="KW-1185">Reference proteome</keyword>
<protein>
    <submittedName>
        <fullName evidence="2">Translation initiation factor IF-2</fullName>
    </submittedName>
</protein>